<gene>
    <name evidence="1" type="ORF">FL82_11868</name>
</gene>
<dbReference type="eggNOG" id="ENOG502TIRK">
    <property type="taxonomic scope" value="Eukaryota"/>
</dbReference>
<sequence>MPQSVTSAVPKRSYRKEAIVAVAAVGIVVIVWNLRSGFWKFLGLSCSSVSEKSDASNSAPEIWDSSTPKSVNGTSEPIATSSEKLEKPATVEQKSLEQIGNSAPESTEKPAASVYVGLPKADPATVSTSIQPPNWPGATPR</sequence>
<organism evidence="1 2">
    <name type="scientific">Caenorhabditis remanei</name>
    <name type="common">Caenorhabditis vulgaris</name>
    <dbReference type="NCBI Taxonomy" id="31234"/>
    <lineage>
        <taxon>Eukaryota</taxon>
        <taxon>Metazoa</taxon>
        <taxon>Ecdysozoa</taxon>
        <taxon>Nematoda</taxon>
        <taxon>Chromadorea</taxon>
        <taxon>Rhabditida</taxon>
        <taxon>Rhabditina</taxon>
        <taxon>Rhabditomorpha</taxon>
        <taxon>Rhabditoidea</taxon>
        <taxon>Rhabditidae</taxon>
        <taxon>Peloderinae</taxon>
        <taxon>Caenorhabditis</taxon>
    </lineage>
</organism>
<dbReference type="KEGG" id="crq:GCK72_005927"/>
<comment type="caution">
    <text evidence="1">The sequence shown here is derived from an EMBL/GenBank/DDBJ whole genome shotgun (WGS) entry which is preliminary data.</text>
</comment>
<dbReference type="Proteomes" id="UP000216624">
    <property type="component" value="Unassembled WGS sequence"/>
</dbReference>
<proteinExistence type="predicted"/>
<reference evidence="1" key="1">
    <citation type="submission" date="2017-08" db="EMBL/GenBank/DDBJ databases">
        <authorList>
            <person name="de Groot N.N."/>
        </authorList>
    </citation>
    <scope>NUCLEOTIDE SEQUENCE [LARGE SCALE GENOMIC DNA]</scope>
    <source>
        <strain evidence="1">PX439</strain>
    </source>
</reference>
<dbReference type="CTD" id="9800387"/>
<dbReference type="HOGENOM" id="CLU_1827093_0_0_1"/>
<name>A0A260YSG7_CAERE</name>
<evidence type="ECO:0000313" key="2">
    <source>
        <dbReference type="Proteomes" id="UP000216624"/>
    </source>
</evidence>
<feature type="non-terminal residue" evidence="1">
    <location>
        <position position="1"/>
    </location>
</feature>
<protein>
    <submittedName>
        <fullName evidence="1">Uncharacterized protein</fullName>
    </submittedName>
</protein>
<evidence type="ECO:0000313" key="1">
    <source>
        <dbReference type="EMBL" id="OZF76194.1"/>
    </source>
</evidence>
<accession>A0A260YSG7</accession>
<dbReference type="OMA" id="IVWNLRS"/>
<dbReference type="EMBL" id="NMWX01000827">
    <property type="protein sequence ID" value="OZF76194.1"/>
    <property type="molecule type" value="Genomic_DNA"/>
</dbReference>
<dbReference type="OrthoDB" id="5862724at2759"/>
<keyword evidence="2" id="KW-1185">Reference proteome</keyword>